<gene>
    <name evidence="1" type="ORF">METZ01_LOCUS412727</name>
</gene>
<sequence>SGRIYHNVTLFQNAYTMNVQFSTFGSNNEIEIYTARHPWQAMNGYLDTFDGSAVNIQLEAYEEIDSITRIDYLNYRVEHTLHGLETGDVVEISGSHGGWAGQITGQEWEKEHVVTTLSSNTYVIVPATDYGSGLEQVMYDGNLYIQLEDQATGNNFISEDYTYTNYVVLDNTNGAAESPSSYDDVGASLLLEDQITNTPTVSTEGVLLFDAVEEFVATNIQVEAFTPSGFHTSQEYEDMYSRGSAMHRLAVEDAPEIVLEDASGNILLEDGAYNEF</sequence>
<feature type="non-terminal residue" evidence="1">
    <location>
        <position position="276"/>
    </location>
</feature>
<protein>
    <submittedName>
        <fullName evidence="1">Uncharacterized protein</fullName>
    </submittedName>
</protein>
<evidence type="ECO:0000313" key="1">
    <source>
        <dbReference type="EMBL" id="SVD59873.1"/>
    </source>
</evidence>
<dbReference type="EMBL" id="UINC01160953">
    <property type="protein sequence ID" value="SVD59873.1"/>
    <property type="molecule type" value="Genomic_DNA"/>
</dbReference>
<reference evidence="1" key="1">
    <citation type="submission" date="2018-05" db="EMBL/GenBank/DDBJ databases">
        <authorList>
            <person name="Lanie J.A."/>
            <person name="Ng W.-L."/>
            <person name="Kazmierczak K.M."/>
            <person name="Andrzejewski T.M."/>
            <person name="Davidsen T.M."/>
            <person name="Wayne K.J."/>
            <person name="Tettelin H."/>
            <person name="Glass J.I."/>
            <person name="Rusch D."/>
            <person name="Podicherti R."/>
            <person name="Tsui H.-C.T."/>
            <person name="Winkler M.E."/>
        </authorList>
    </citation>
    <scope>NUCLEOTIDE SEQUENCE</scope>
</reference>
<accession>A0A382WM56</accession>
<dbReference type="Gene3D" id="2.40.30.20">
    <property type="match status" value="1"/>
</dbReference>
<dbReference type="AlphaFoldDB" id="A0A382WM56"/>
<name>A0A382WM56_9ZZZZ</name>
<proteinExistence type="predicted"/>
<organism evidence="1">
    <name type="scientific">marine metagenome</name>
    <dbReference type="NCBI Taxonomy" id="408172"/>
    <lineage>
        <taxon>unclassified sequences</taxon>
        <taxon>metagenomes</taxon>
        <taxon>ecological metagenomes</taxon>
    </lineage>
</organism>
<feature type="non-terminal residue" evidence="1">
    <location>
        <position position="1"/>
    </location>
</feature>
<dbReference type="InterPro" id="IPR023366">
    <property type="entry name" value="ATP_synth_asu-like_sf"/>
</dbReference>